<comment type="caution">
    <text evidence="5">The sequence shown here is derived from an EMBL/GenBank/DDBJ whole genome shotgun (WGS) entry which is preliminary data.</text>
</comment>
<dbReference type="EMBL" id="JAAATW010000001">
    <property type="protein sequence ID" value="NBE06949.1"/>
    <property type="molecule type" value="Genomic_DNA"/>
</dbReference>
<dbReference type="PANTHER" id="PTHR43580:SF2">
    <property type="entry name" value="CYTOKINE-LIKE NUCLEAR FACTOR N-PAC"/>
    <property type="match status" value="1"/>
</dbReference>
<feature type="domain" description="3-hydroxyisobutyrate dehydrogenase-like NAD-binding" evidence="4">
    <location>
        <begin position="184"/>
        <end position="300"/>
    </location>
</feature>
<dbReference type="InterPro" id="IPR051265">
    <property type="entry name" value="HIBADH-related_NP60_sf"/>
</dbReference>
<keyword evidence="1" id="KW-0560">Oxidoreductase</keyword>
<dbReference type="Gene3D" id="3.40.50.720">
    <property type="entry name" value="NAD(P)-binding Rossmann-like Domain"/>
    <property type="match status" value="1"/>
</dbReference>
<keyword evidence="6" id="KW-1185">Reference proteome</keyword>
<organism evidence="5 6">
    <name type="scientific">Paragemmobacter ruber</name>
    <dbReference type="NCBI Taxonomy" id="1985673"/>
    <lineage>
        <taxon>Bacteria</taxon>
        <taxon>Pseudomonadati</taxon>
        <taxon>Pseudomonadota</taxon>
        <taxon>Alphaproteobacteria</taxon>
        <taxon>Rhodobacterales</taxon>
        <taxon>Paracoccaceae</taxon>
        <taxon>Paragemmobacter</taxon>
    </lineage>
</organism>
<proteinExistence type="predicted"/>
<protein>
    <submittedName>
        <fullName evidence="5">NAD-binding protein</fullName>
    </submittedName>
</protein>
<dbReference type="Pfam" id="PF14833">
    <property type="entry name" value="NAD_binding_11"/>
    <property type="match status" value="1"/>
</dbReference>
<dbReference type="InterPro" id="IPR036291">
    <property type="entry name" value="NAD(P)-bd_dom_sf"/>
</dbReference>
<dbReference type="Pfam" id="PF03446">
    <property type="entry name" value="NAD_binding_2"/>
    <property type="match status" value="1"/>
</dbReference>
<dbReference type="InterPro" id="IPR015815">
    <property type="entry name" value="HIBADH-related"/>
</dbReference>
<dbReference type="InterPro" id="IPR006115">
    <property type="entry name" value="6PGDH_NADP-bd"/>
</dbReference>
<dbReference type="PIRSF" id="PIRSF000103">
    <property type="entry name" value="HIBADH"/>
    <property type="match status" value="1"/>
</dbReference>
<sequence>MESHLARADVAPENALQAGWVGAGKMGAPMSLRLLGAGYPVAVSEPDPDARAALQQAGAATSADLSAVSRCDIVFATLPNDHALRAVVLGSDTEPGLAGVLARGATFVDMSTVSPDASADVAAALDAAGIRYVRAPVSGSTTTAQQGALTVLASGDPAGWDEALPLIRHFSTRQFYLGPGEEARYMKLVINTLVGANAAILAEALSLGASGGLSAEKMVEVINESAVASPLFKYKSSLIVSGDYKPAFTVQQMIKDFTLISDAGRAKGVPLLTAGLILELYRAAANTGHDQDDFFALIKWHSGISAQ</sequence>
<gene>
    <name evidence="5" type="ORF">GU920_05345</name>
</gene>
<dbReference type="PANTHER" id="PTHR43580">
    <property type="entry name" value="OXIDOREDUCTASE GLYR1-RELATED"/>
    <property type="match status" value="1"/>
</dbReference>
<dbReference type="InterPro" id="IPR008927">
    <property type="entry name" value="6-PGluconate_DH-like_C_sf"/>
</dbReference>
<evidence type="ECO:0000313" key="5">
    <source>
        <dbReference type="EMBL" id="NBE06949.1"/>
    </source>
</evidence>
<name>A0ABW9Y4Z0_9RHOB</name>
<accession>A0ABW9Y4Z0</accession>
<reference evidence="6" key="1">
    <citation type="submission" date="2020-01" db="EMBL/GenBank/DDBJ databases">
        <title>Sphingomonas sp. strain CSW-10.</title>
        <authorList>
            <person name="Chen W.-M."/>
        </authorList>
    </citation>
    <scope>NUCLEOTIDE SEQUENCE [LARGE SCALE GENOMIC DNA]</scope>
    <source>
        <strain evidence="6">CCP-1</strain>
    </source>
</reference>
<dbReference type="Proteomes" id="UP001517376">
    <property type="component" value="Unassembled WGS sequence"/>
</dbReference>
<dbReference type="InterPro" id="IPR029154">
    <property type="entry name" value="HIBADH-like_NADP-bd"/>
</dbReference>
<evidence type="ECO:0000259" key="4">
    <source>
        <dbReference type="Pfam" id="PF14833"/>
    </source>
</evidence>
<dbReference type="SUPFAM" id="SSF51735">
    <property type="entry name" value="NAD(P)-binding Rossmann-fold domains"/>
    <property type="match status" value="1"/>
</dbReference>
<keyword evidence="2" id="KW-0520">NAD</keyword>
<evidence type="ECO:0000256" key="2">
    <source>
        <dbReference type="ARBA" id="ARBA00023027"/>
    </source>
</evidence>
<evidence type="ECO:0000313" key="6">
    <source>
        <dbReference type="Proteomes" id="UP001517376"/>
    </source>
</evidence>
<dbReference type="InterPro" id="IPR013328">
    <property type="entry name" value="6PGD_dom2"/>
</dbReference>
<dbReference type="SUPFAM" id="SSF48179">
    <property type="entry name" value="6-phosphogluconate dehydrogenase C-terminal domain-like"/>
    <property type="match status" value="1"/>
</dbReference>
<dbReference type="Gene3D" id="1.10.1040.10">
    <property type="entry name" value="N-(1-d-carboxylethyl)-l-norvaline Dehydrogenase, domain 2"/>
    <property type="match status" value="1"/>
</dbReference>
<feature type="domain" description="6-phosphogluconate dehydrogenase NADP-binding" evidence="3">
    <location>
        <begin position="19"/>
        <end position="178"/>
    </location>
</feature>
<dbReference type="RefSeq" id="WP_161765906.1">
    <property type="nucleotide sequence ID" value="NZ_JAAATW010000001.1"/>
</dbReference>
<evidence type="ECO:0000256" key="1">
    <source>
        <dbReference type="ARBA" id="ARBA00023002"/>
    </source>
</evidence>
<evidence type="ECO:0000259" key="3">
    <source>
        <dbReference type="Pfam" id="PF03446"/>
    </source>
</evidence>